<dbReference type="Proteomes" id="UP000189739">
    <property type="component" value="Unassembled WGS sequence"/>
</dbReference>
<keyword evidence="2" id="KW-1185">Reference proteome</keyword>
<dbReference type="OrthoDB" id="1132102at2"/>
<accession>A0A1S9PAC6</accession>
<dbReference type="STRING" id="1792845.BC343_12060"/>
<gene>
    <name evidence="1" type="ORF">BC343_12060</name>
</gene>
<dbReference type="EMBL" id="MBTF01000035">
    <property type="protein sequence ID" value="OOQ57538.1"/>
    <property type="molecule type" value="Genomic_DNA"/>
</dbReference>
<reference evidence="1 2" key="1">
    <citation type="submission" date="2016-07" db="EMBL/GenBank/DDBJ databases">
        <title>Genomic analysis of zinc-resistant bacterium Mucilaginibacter pedocola TBZ30.</title>
        <authorList>
            <person name="Huang J."/>
            <person name="Tang J."/>
        </authorList>
    </citation>
    <scope>NUCLEOTIDE SEQUENCE [LARGE SCALE GENOMIC DNA]</scope>
    <source>
        <strain evidence="1 2">TBZ30</strain>
    </source>
</reference>
<name>A0A1S9PAC6_9SPHI</name>
<evidence type="ECO:0008006" key="3">
    <source>
        <dbReference type="Google" id="ProtNLM"/>
    </source>
</evidence>
<proteinExistence type="predicted"/>
<dbReference type="RefSeq" id="WP_078350140.1">
    <property type="nucleotide sequence ID" value="NZ_MBTF01000035.1"/>
</dbReference>
<evidence type="ECO:0000313" key="1">
    <source>
        <dbReference type="EMBL" id="OOQ57538.1"/>
    </source>
</evidence>
<protein>
    <recommendedName>
        <fullName evidence="3">Thiamine diphosphokinase</fullName>
    </recommendedName>
</protein>
<sequence length="189" mass="20629">MSSHHIVREKQEPALLILGLASFDDELLGQLLEWSPTVITTPDTAEQINAFGIKVDMMVADEADIDLQSDVKLISQEAGSIVDAALDYLISAGYSAVNIVADEFTMEDIWGYADKINIVVFCEGRKVFAVTSGFSKWKPGGETIEILSAATNLRTEGLEPAGDGKYTTIEDGFYALHFDGVFLFIAEEL</sequence>
<dbReference type="AlphaFoldDB" id="A0A1S9PAC6"/>
<evidence type="ECO:0000313" key="2">
    <source>
        <dbReference type="Proteomes" id="UP000189739"/>
    </source>
</evidence>
<comment type="caution">
    <text evidence="1">The sequence shown here is derived from an EMBL/GenBank/DDBJ whole genome shotgun (WGS) entry which is preliminary data.</text>
</comment>
<organism evidence="1 2">
    <name type="scientific">Mucilaginibacter pedocola</name>
    <dbReference type="NCBI Taxonomy" id="1792845"/>
    <lineage>
        <taxon>Bacteria</taxon>
        <taxon>Pseudomonadati</taxon>
        <taxon>Bacteroidota</taxon>
        <taxon>Sphingobacteriia</taxon>
        <taxon>Sphingobacteriales</taxon>
        <taxon>Sphingobacteriaceae</taxon>
        <taxon>Mucilaginibacter</taxon>
    </lineage>
</organism>